<dbReference type="AlphaFoldDB" id="A0A226XA24"/>
<evidence type="ECO:0000256" key="1">
    <source>
        <dbReference type="SAM" id="MobiDB-lite"/>
    </source>
</evidence>
<feature type="region of interest" description="Disordered" evidence="1">
    <location>
        <begin position="197"/>
        <end position="256"/>
    </location>
</feature>
<feature type="compositionally biased region" description="Basic residues" evidence="1">
    <location>
        <begin position="199"/>
        <end position="210"/>
    </location>
</feature>
<feature type="compositionally biased region" description="Pro residues" evidence="1">
    <location>
        <begin position="232"/>
        <end position="243"/>
    </location>
</feature>
<sequence>MPGTTGTGPADIRRRLSDPGGNTELLVTFEELEELLDVTIANYNGTHHSGSPGRSPLEVMRYFLATQCAPLRSLPEHRRRNLFMMQPAYECTVRGNKKGGLRPHVNFFGARYSSMILGQGVNLIGTKILIYFDPQDLRFVQAFLPNGAELGPLQANAPWHRTAHSLRLRREILRLKRVKDLTYGDANDPVAAYLESKRQKSVKTQRRSSHRIAEAVQSLQTPSVENVGSPQAPIPAAPTPPAKPRQLAIGNQAQSK</sequence>
<feature type="compositionally biased region" description="Polar residues" evidence="1">
    <location>
        <begin position="217"/>
        <end position="229"/>
    </location>
</feature>
<name>A0A226XA24_CABSO</name>
<proteinExistence type="predicted"/>
<comment type="caution">
    <text evidence="2">The sequence shown here is derived from an EMBL/GenBank/DDBJ whole genome shotgun (WGS) entry which is preliminary data.</text>
</comment>
<evidence type="ECO:0000313" key="2">
    <source>
        <dbReference type="EMBL" id="OXC79797.1"/>
    </source>
</evidence>
<dbReference type="EMBL" id="MTHB01000031">
    <property type="protein sequence ID" value="OXC79797.1"/>
    <property type="molecule type" value="Genomic_DNA"/>
</dbReference>
<organism evidence="2 3">
    <name type="scientific">Caballeronia sordidicola</name>
    <name type="common">Burkholderia sordidicola</name>
    <dbReference type="NCBI Taxonomy" id="196367"/>
    <lineage>
        <taxon>Bacteria</taxon>
        <taxon>Pseudomonadati</taxon>
        <taxon>Pseudomonadota</taxon>
        <taxon>Betaproteobacteria</taxon>
        <taxon>Burkholderiales</taxon>
        <taxon>Burkholderiaceae</taxon>
        <taxon>Caballeronia</taxon>
    </lineage>
</organism>
<protein>
    <submittedName>
        <fullName evidence="2">Putative by FrameD</fullName>
    </submittedName>
</protein>
<evidence type="ECO:0000313" key="3">
    <source>
        <dbReference type="Proteomes" id="UP000214720"/>
    </source>
</evidence>
<reference evidence="3" key="1">
    <citation type="submission" date="2017-01" db="EMBL/GenBank/DDBJ databases">
        <title>Genome Analysis of Deinococcus marmoris KOPRI26562.</title>
        <authorList>
            <person name="Kim J.H."/>
            <person name="Oh H.-M."/>
        </authorList>
    </citation>
    <scope>NUCLEOTIDE SEQUENCE [LARGE SCALE GENOMIC DNA]</scope>
    <source>
        <strain evidence="3">PAMC 26633</strain>
    </source>
</reference>
<dbReference type="Proteomes" id="UP000214720">
    <property type="component" value="Unassembled WGS sequence"/>
</dbReference>
<accession>A0A226XA24</accession>
<gene>
    <name evidence="2" type="ORF">BSU04_05185</name>
</gene>